<evidence type="ECO:0000313" key="3">
    <source>
        <dbReference type="Proteomes" id="UP000278085"/>
    </source>
</evidence>
<dbReference type="AlphaFoldDB" id="A0A430HLV6"/>
<reference evidence="2 3" key="1">
    <citation type="submission" date="2018-12" db="EMBL/GenBank/DDBJ databases">
        <authorList>
            <person name="Yang E."/>
        </authorList>
    </citation>
    <scope>NUCLEOTIDE SEQUENCE [LARGE SCALE GENOMIC DNA]</scope>
    <source>
        <strain evidence="2 3">SOD</strain>
    </source>
</reference>
<dbReference type="Pfam" id="PF03259">
    <property type="entry name" value="Robl_LC7"/>
    <property type="match status" value="1"/>
</dbReference>
<evidence type="ECO:0000313" key="2">
    <source>
        <dbReference type="EMBL" id="RSZ58546.1"/>
    </source>
</evidence>
<dbReference type="Proteomes" id="UP000278085">
    <property type="component" value="Unassembled WGS sequence"/>
</dbReference>
<keyword evidence="3" id="KW-1185">Reference proteome</keyword>
<dbReference type="RefSeq" id="WP_126074444.1">
    <property type="nucleotide sequence ID" value="NZ_CP051166.1"/>
</dbReference>
<proteinExistence type="predicted"/>
<evidence type="ECO:0000259" key="1">
    <source>
        <dbReference type="SMART" id="SM00960"/>
    </source>
</evidence>
<gene>
    <name evidence="2" type="ORF">EJB06_12960</name>
</gene>
<dbReference type="SUPFAM" id="SSF103196">
    <property type="entry name" value="Roadblock/LC7 domain"/>
    <property type="match status" value="1"/>
</dbReference>
<dbReference type="Gene3D" id="3.30.450.30">
    <property type="entry name" value="Dynein light chain 2a, cytoplasmic"/>
    <property type="match status" value="1"/>
</dbReference>
<organism evidence="2 3">
    <name type="scientific">Massilia atriviolacea</name>
    <dbReference type="NCBI Taxonomy" id="2495579"/>
    <lineage>
        <taxon>Bacteria</taxon>
        <taxon>Pseudomonadati</taxon>
        <taxon>Pseudomonadota</taxon>
        <taxon>Betaproteobacteria</taxon>
        <taxon>Burkholderiales</taxon>
        <taxon>Oxalobacteraceae</taxon>
        <taxon>Telluria group</taxon>
        <taxon>Massilia</taxon>
    </lineage>
</organism>
<dbReference type="InterPro" id="IPR004942">
    <property type="entry name" value="Roadblock/LAMTOR2_dom"/>
</dbReference>
<feature type="domain" description="Roadblock/LAMTOR2" evidence="1">
    <location>
        <begin position="16"/>
        <end position="108"/>
    </location>
</feature>
<name>A0A430HLV6_9BURK</name>
<sequence>MSANDLLPPGLLQSANDLSAQFLRDINGVNAVVVATVDGFALASAFNRDNDAGRIAAMASSISAIGSVVAMEAGLGTYRSVTINTESGFVVVHAVPRRDVQLVINVIADGNAILAQVVHRVGTVARQLMV</sequence>
<accession>A0A430HLV6</accession>
<comment type="caution">
    <text evidence="2">The sequence shown here is derived from an EMBL/GenBank/DDBJ whole genome shotgun (WGS) entry which is preliminary data.</text>
</comment>
<dbReference type="OrthoDB" id="8859064at2"/>
<dbReference type="EMBL" id="RXLQ01000006">
    <property type="protein sequence ID" value="RSZ58546.1"/>
    <property type="molecule type" value="Genomic_DNA"/>
</dbReference>
<protein>
    <recommendedName>
        <fullName evidence="1">Roadblock/LAMTOR2 domain-containing protein</fullName>
    </recommendedName>
</protein>
<dbReference type="SMART" id="SM00960">
    <property type="entry name" value="Robl_LC7"/>
    <property type="match status" value="1"/>
</dbReference>